<accession>A0A2M8KYC1</accession>
<dbReference type="InterPro" id="IPR002789">
    <property type="entry name" value="HerA_central"/>
</dbReference>
<organism evidence="3 4">
    <name type="scientific">Candidatus Ryanbacteria bacterium CG10_big_fil_rev_8_21_14_0_10_43_42</name>
    <dbReference type="NCBI Taxonomy" id="1974864"/>
    <lineage>
        <taxon>Bacteria</taxon>
        <taxon>Candidatus Ryaniibacteriota</taxon>
    </lineage>
</organism>
<dbReference type="Gene3D" id="3.40.50.300">
    <property type="entry name" value="P-loop containing nucleotide triphosphate hydrolases"/>
    <property type="match status" value="2"/>
</dbReference>
<protein>
    <submittedName>
        <fullName evidence="3">Uncharacterized protein</fullName>
    </submittedName>
</protein>
<sequence>MNSLFLLFIIAIFLTLGVGSIAYYVIGRKRAQKGISRSLQLVLYSVLVPQDTAENPQPDHVKDSISIMEQFYAGMVSLREAHILPFLHGNPSFVLELALPVVGEETTFYVGVPRKWAHSFEKNVHALFPHAQVERTKDYNIFNEEGATAGSVLSFTKAAYLPVRTYRHLEADPLEVVTTAFSKIKKEGEGAAVQIVVRPADGHWQAEGREAARFMRKGKKPDTRNKGWQGAATKVARDIINPPGKQADEQSSGSVMEVFNESFVNLVEGKASRAGFDVNIRIVASAGTSDDALDILQGLEDAFLQFTDPQANSFGVNRLTAKPLEDLIYNFSFRAFNEKHALYMGTEELTSLYHFPVGQLSAPKVKFLKAREAPAPANLSTEGVLLGENVFRGEQSLIRMQADDRRRHFYIIGQTGTGKTNFMKSLVHQDIMAGKGVCFIDPHGEVTEELMELIPKERVEDVIYFNPGDTQRPLGLNMLEYDPQYPEQKTFVVNELFGIFQKLYGGTPESMGPMFEQYFRNATMLVIEDPSSGNTLLEIGRVLADKAFREYKLSRSKNVVVNTFWRDVAEKAGGEGALANIVPYITSKFDVFLANEVMRPIIAQERSAFNFRTIMDNNQILLVNLSKGRLGELNSSLLGLIIVGKILMASFSRVDMPQDKRNDFYLYIDEFQNVTTSSIETILSEARKYRLNLIIAHQFVGQLEDGIKRAVFGNVGSMAALRVGAEDAEFLEQQFAPVFNAHDLMNIDNYTAYVKLLINGQTSRPFNIHTFPAPKGNSTVAEAVKELSSVKYGRPRAEVEVEINRRYGITE</sequence>
<evidence type="ECO:0000259" key="1">
    <source>
        <dbReference type="Pfam" id="PF01935"/>
    </source>
</evidence>
<dbReference type="SUPFAM" id="SSF52540">
    <property type="entry name" value="P-loop containing nucleoside triphosphate hydrolases"/>
    <property type="match status" value="1"/>
</dbReference>
<name>A0A2M8KYC1_9BACT</name>
<dbReference type="PANTHER" id="PTHR30121">
    <property type="entry name" value="UNCHARACTERIZED PROTEIN YJGR-RELATED"/>
    <property type="match status" value="1"/>
</dbReference>
<feature type="domain" description="DUF8128" evidence="2">
    <location>
        <begin position="58"/>
        <end position="364"/>
    </location>
</feature>
<dbReference type="EMBL" id="PFEF01000001">
    <property type="protein sequence ID" value="PJE64893.1"/>
    <property type="molecule type" value="Genomic_DNA"/>
</dbReference>
<dbReference type="InterPro" id="IPR051162">
    <property type="entry name" value="T4SS_component"/>
</dbReference>
<reference evidence="4" key="1">
    <citation type="submission" date="2017-09" db="EMBL/GenBank/DDBJ databases">
        <title>Depth-based differentiation of microbial function through sediment-hosted aquifers and enrichment of novel symbionts in the deep terrestrial subsurface.</title>
        <authorList>
            <person name="Probst A.J."/>
            <person name="Ladd B."/>
            <person name="Jarett J.K."/>
            <person name="Geller-Mcgrath D.E."/>
            <person name="Sieber C.M.K."/>
            <person name="Emerson J.B."/>
            <person name="Anantharaman K."/>
            <person name="Thomas B.C."/>
            <person name="Malmstrom R."/>
            <person name="Stieglmeier M."/>
            <person name="Klingl A."/>
            <person name="Woyke T."/>
            <person name="Ryan C.M."/>
            <person name="Banfield J.F."/>
        </authorList>
    </citation>
    <scope>NUCLEOTIDE SEQUENCE [LARGE SCALE GENOMIC DNA]</scope>
</reference>
<evidence type="ECO:0000313" key="3">
    <source>
        <dbReference type="EMBL" id="PJE64893.1"/>
    </source>
</evidence>
<dbReference type="Pfam" id="PF01935">
    <property type="entry name" value="DUF87"/>
    <property type="match status" value="1"/>
</dbReference>
<comment type="caution">
    <text evidence="3">The sequence shown here is derived from an EMBL/GenBank/DDBJ whole genome shotgun (WGS) entry which is preliminary data.</text>
</comment>
<feature type="domain" description="Helicase HerA central" evidence="1">
    <location>
        <begin position="406"/>
        <end position="469"/>
    </location>
</feature>
<evidence type="ECO:0000313" key="4">
    <source>
        <dbReference type="Proteomes" id="UP000229098"/>
    </source>
</evidence>
<dbReference type="Proteomes" id="UP000229098">
    <property type="component" value="Unassembled WGS sequence"/>
</dbReference>
<dbReference type="Pfam" id="PF26449">
    <property type="entry name" value="DUF8128"/>
    <property type="match status" value="1"/>
</dbReference>
<dbReference type="InterPro" id="IPR027417">
    <property type="entry name" value="P-loop_NTPase"/>
</dbReference>
<dbReference type="InterPro" id="IPR058441">
    <property type="entry name" value="DUF8128"/>
</dbReference>
<dbReference type="AlphaFoldDB" id="A0A2M8KYC1"/>
<gene>
    <name evidence="3" type="ORF">COU90_00025</name>
</gene>
<proteinExistence type="predicted"/>
<dbReference type="PANTHER" id="PTHR30121:SF6">
    <property type="entry name" value="SLR6007 PROTEIN"/>
    <property type="match status" value="1"/>
</dbReference>
<evidence type="ECO:0000259" key="2">
    <source>
        <dbReference type="Pfam" id="PF26449"/>
    </source>
</evidence>